<evidence type="ECO:0000313" key="3">
    <source>
        <dbReference type="EMBL" id="KAF5206639.1"/>
    </source>
</evidence>
<dbReference type="InterPro" id="IPR052579">
    <property type="entry name" value="Zinc_finger_SWIM"/>
</dbReference>
<dbReference type="AlphaFoldDB" id="A0A7J6XAJ4"/>
<sequence length="583" mass="66163">MSIQAQLSPLVSQSSESLIEDATTTTSMPLPPEAVYSSQEELYSAIQSWAAQHRYAFSIGRSKKISSGFRTKVLYNCDRYGPPPPVNQPQSSSQARKRNTSSRKTGCQFSVVAIEQLDGKWELRHRPGTENCSHNHPPSQSISSHPVHRKLTATNISQARSLHNAGVKPGQAITYLRDVTTTHLQPYDIYNLNASFKREQRHGLSVNDALVRHLEGRKIHHSVNTADDRISHLFIAYPESIQLALNNQDVVLVDNTYKTNKYDMPLLHMIGVNPNLIVMDGDQAQKNAVQQVFPGVPTLLCVWHVNQCVLAKCKNIVGHENWPIFQGAWREIIQASTVESFNNLWNAFKEKYSNHETHQCVEYLEKEWLKEGQKERLVEAWTGQYLHFGIRVTSRAEAAHAYIKRYLGGKKSRGDLFSSWIHIEAAVVNQVSAVLNRTSIQRDRVPIDLDKNLFQGCFGVVTWYALRLVQHHLNTVGTPLPPCTSKFTRTMGLPCAHTCNIRRTGGGLITADFHQHWYWDREFQLRPLLNPQWAGRRRSEHIQVSQTGRILSRGEEHSRQLPTCSACHTKGHNRSSRNCPLKS</sequence>
<organism evidence="3 4">
    <name type="scientific">Thalictrum thalictroides</name>
    <name type="common">Rue-anemone</name>
    <name type="synonym">Anemone thalictroides</name>
    <dbReference type="NCBI Taxonomy" id="46969"/>
    <lineage>
        <taxon>Eukaryota</taxon>
        <taxon>Viridiplantae</taxon>
        <taxon>Streptophyta</taxon>
        <taxon>Embryophyta</taxon>
        <taxon>Tracheophyta</taxon>
        <taxon>Spermatophyta</taxon>
        <taxon>Magnoliopsida</taxon>
        <taxon>Ranunculales</taxon>
        <taxon>Ranunculaceae</taxon>
        <taxon>Thalictroideae</taxon>
        <taxon>Thalictrum</taxon>
    </lineage>
</organism>
<keyword evidence="4" id="KW-1185">Reference proteome</keyword>
<dbReference type="EMBL" id="JABWDY010002474">
    <property type="protein sequence ID" value="KAF5206639.1"/>
    <property type="molecule type" value="Genomic_DNA"/>
</dbReference>
<accession>A0A7J6XAJ4</accession>
<evidence type="ECO:0000313" key="4">
    <source>
        <dbReference type="Proteomes" id="UP000554482"/>
    </source>
</evidence>
<dbReference type="PANTHER" id="PTHR31569">
    <property type="entry name" value="SWIM-TYPE DOMAIN-CONTAINING PROTEIN"/>
    <property type="match status" value="1"/>
</dbReference>
<protein>
    <submittedName>
        <fullName evidence="3">Transposase</fullName>
    </submittedName>
</protein>
<gene>
    <name evidence="3" type="ORF">FRX31_003774</name>
</gene>
<proteinExistence type="predicted"/>
<dbReference type="Pfam" id="PF10551">
    <property type="entry name" value="MULE"/>
    <property type="match status" value="1"/>
</dbReference>
<name>A0A7J6XAJ4_THATH</name>
<evidence type="ECO:0000256" key="1">
    <source>
        <dbReference type="SAM" id="MobiDB-lite"/>
    </source>
</evidence>
<dbReference type="InterPro" id="IPR018289">
    <property type="entry name" value="MULE_transposase_dom"/>
</dbReference>
<comment type="caution">
    <text evidence="3">The sequence shown here is derived from an EMBL/GenBank/DDBJ whole genome shotgun (WGS) entry which is preliminary data.</text>
</comment>
<dbReference type="Proteomes" id="UP000554482">
    <property type="component" value="Unassembled WGS sequence"/>
</dbReference>
<feature type="domain" description="MULE transposase" evidence="2">
    <location>
        <begin position="271"/>
        <end position="307"/>
    </location>
</feature>
<feature type="region of interest" description="Disordered" evidence="1">
    <location>
        <begin position="80"/>
        <end position="105"/>
    </location>
</feature>
<dbReference type="PANTHER" id="PTHR31569:SF4">
    <property type="entry name" value="SWIM-TYPE DOMAIN-CONTAINING PROTEIN"/>
    <property type="match status" value="1"/>
</dbReference>
<evidence type="ECO:0000259" key="2">
    <source>
        <dbReference type="Pfam" id="PF10551"/>
    </source>
</evidence>
<dbReference type="OrthoDB" id="4327540at2759"/>
<reference evidence="3 4" key="1">
    <citation type="submission" date="2020-06" db="EMBL/GenBank/DDBJ databases">
        <title>Transcriptomic and genomic resources for Thalictrum thalictroides and T. hernandezii: Facilitating candidate gene discovery in an emerging model plant lineage.</title>
        <authorList>
            <person name="Arias T."/>
            <person name="Riano-Pachon D.M."/>
            <person name="Di Stilio V.S."/>
        </authorList>
    </citation>
    <scope>NUCLEOTIDE SEQUENCE [LARGE SCALE GENOMIC DNA]</scope>
    <source>
        <strain evidence="4">cv. WT478/WT964</strain>
        <tissue evidence="3">Leaves</tissue>
    </source>
</reference>